<dbReference type="EMBL" id="CP058604">
    <property type="protein sequence ID" value="QLG70272.1"/>
    <property type="molecule type" value="Genomic_DNA"/>
</dbReference>
<organism evidence="2 3">
    <name type="scientific">Zygotorulaspora mrakii</name>
    <name type="common">Zygosaccharomyces mrakii</name>
    <dbReference type="NCBI Taxonomy" id="42260"/>
    <lineage>
        <taxon>Eukaryota</taxon>
        <taxon>Fungi</taxon>
        <taxon>Dikarya</taxon>
        <taxon>Ascomycota</taxon>
        <taxon>Saccharomycotina</taxon>
        <taxon>Saccharomycetes</taxon>
        <taxon>Saccharomycetales</taxon>
        <taxon>Saccharomycetaceae</taxon>
        <taxon>Zygotorulaspora</taxon>
    </lineage>
</organism>
<dbReference type="InterPro" id="IPR024500">
    <property type="entry name" value="DUF3074"/>
</dbReference>
<evidence type="ECO:0000313" key="3">
    <source>
        <dbReference type="Proteomes" id="UP000509704"/>
    </source>
</evidence>
<protein>
    <recommendedName>
        <fullName evidence="1">DUF3074 domain-containing protein</fullName>
    </recommendedName>
</protein>
<proteinExistence type="predicted"/>
<accession>A0A7H9AXF9</accession>
<gene>
    <name evidence="2" type="ORF">HG535_0A02100</name>
</gene>
<dbReference type="PANTHER" id="PTHR40370">
    <property type="entry name" value="EXPRESSED PROTEIN"/>
    <property type="match status" value="1"/>
</dbReference>
<dbReference type="RefSeq" id="XP_037142000.1">
    <property type="nucleotide sequence ID" value="XM_037286105.1"/>
</dbReference>
<dbReference type="Proteomes" id="UP000509704">
    <property type="component" value="Chromosome 1"/>
</dbReference>
<evidence type="ECO:0000313" key="2">
    <source>
        <dbReference type="EMBL" id="QLG70272.1"/>
    </source>
</evidence>
<dbReference type="AlphaFoldDB" id="A0A7H9AXF9"/>
<dbReference type="Pfam" id="PF11274">
    <property type="entry name" value="DUF3074"/>
    <property type="match status" value="1"/>
</dbReference>
<dbReference type="OrthoDB" id="6423603at2759"/>
<dbReference type="SUPFAM" id="SSF55961">
    <property type="entry name" value="Bet v1-like"/>
    <property type="match status" value="1"/>
</dbReference>
<dbReference type="PANTHER" id="PTHR40370:SF1">
    <property type="entry name" value="DUF3074 DOMAIN-CONTAINING PROTEIN"/>
    <property type="match status" value="1"/>
</dbReference>
<name>A0A7H9AXF9_ZYGMR</name>
<evidence type="ECO:0000259" key="1">
    <source>
        <dbReference type="Pfam" id="PF11274"/>
    </source>
</evidence>
<dbReference type="KEGG" id="zmk:HG535_0A02100"/>
<sequence length="247" mass="28989">MGLKFTQSPVKKEDLPSDKNEIIKFSELMTEDVEKKWKKGKLYKFQGKKDRKFQVQTYSTTKGTDFWLSRVSKHKIDTALYDKVVYYLNGSERTEDNQWSMKDRTKRSKLEKEYIEVLDKVDIIEKLENGWNLVHIEYDLGKPLTIRDFNEWVYPVEPYTNDQGKEVSMIISLNAGHLDKSLTTNHTPAYYVSVEKLEYDYNTNELLWLMVTTNDAGGNVPKWLQNATIAKTVSKDVPFLFDYIESH</sequence>
<keyword evidence="3" id="KW-1185">Reference proteome</keyword>
<dbReference type="GeneID" id="59233908"/>
<reference evidence="2 3" key="1">
    <citation type="submission" date="2020-07" db="EMBL/GenBank/DDBJ databases">
        <title>The yeast mating-type switching endonuclease HO is a domesticated member of an unorthodox homing genetic element family.</title>
        <authorList>
            <person name="Coughlan A.Y."/>
            <person name="Lombardi L."/>
            <person name="Braun-Galleani S."/>
            <person name="Martos A.R."/>
            <person name="Galeote V."/>
            <person name="Bigey F."/>
            <person name="Dequin S."/>
            <person name="Byrne K.P."/>
            <person name="Wolfe K.H."/>
        </authorList>
    </citation>
    <scope>NUCLEOTIDE SEQUENCE [LARGE SCALE GENOMIC DNA]</scope>
    <source>
        <strain evidence="2 3">NRRL Y-6702</strain>
    </source>
</reference>
<feature type="domain" description="DUF3074" evidence="1">
    <location>
        <begin position="67"/>
        <end position="244"/>
    </location>
</feature>